<evidence type="ECO:0000256" key="3">
    <source>
        <dbReference type="ARBA" id="ARBA00022643"/>
    </source>
</evidence>
<name>A0ABY4E476_9NEIS</name>
<accession>A0ABY4E476</accession>
<dbReference type="InterPro" id="IPR051814">
    <property type="entry name" value="NAD(P)H-dep_FMN_reductase"/>
</dbReference>
<dbReference type="PANTHER" id="PTHR43408">
    <property type="entry name" value="FMN REDUCTASE (NADPH)"/>
    <property type="match status" value="1"/>
</dbReference>
<sequence>MHIVTLAGSPKAFSKSSSLIGYLSQRLAADAIQIQHFSVQQLHLPALLTGDFQHPSVVALQAAVAQADGLIIATPVYKASFSGVLKTILDVLPQDALAHKTVLPVASGGSLAHLLALDYALKPVLSALKAQEILSGVFATDSQIQTHAEQAVLDADLRERLDQAAAQLVHALRCRRSYVSHSHAEVAYSA</sequence>
<feature type="domain" description="NADPH-dependent FMN reductase-like" evidence="5">
    <location>
        <begin position="1"/>
        <end position="142"/>
    </location>
</feature>
<evidence type="ECO:0000259" key="5">
    <source>
        <dbReference type="Pfam" id="PF03358"/>
    </source>
</evidence>
<keyword evidence="3" id="KW-0288">FMN</keyword>
<dbReference type="EC" id="1.5.1.38" evidence="6"/>
<evidence type="ECO:0000256" key="4">
    <source>
        <dbReference type="ARBA" id="ARBA00023002"/>
    </source>
</evidence>
<reference evidence="6 7" key="1">
    <citation type="journal article" date="2022" name="Res Sq">
        <title>Evolution of multicellular longitudinally dividing oral cavity symbionts (Neisseriaceae).</title>
        <authorList>
            <person name="Nyongesa S."/>
            <person name="Weber P."/>
            <person name="Bernet E."/>
            <person name="Pullido F."/>
            <person name="Nieckarz M."/>
            <person name="Delaby M."/>
            <person name="Nieves C."/>
            <person name="Viehboeck T."/>
            <person name="Krause N."/>
            <person name="Rivera-Millot A."/>
            <person name="Nakamura A."/>
            <person name="Vischer N."/>
            <person name="VanNieuwenhze M."/>
            <person name="Brun Y."/>
            <person name="Cava F."/>
            <person name="Bulgheresi S."/>
            <person name="Veyrier F."/>
        </authorList>
    </citation>
    <scope>NUCLEOTIDE SEQUENCE [LARGE SCALE GENOMIC DNA]</scope>
    <source>
        <strain evidence="6 7">SN4</strain>
    </source>
</reference>
<dbReference type="InterPro" id="IPR020048">
    <property type="entry name" value="NADPH-dep_FMN_reduc_SsuE"/>
</dbReference>
<keyword evidence="7" id="KW-1185">Reference proteome</keyword>
<comment type="similarity">
    <text evidence="1">Belongs to the SsuE family.</text>
</comment>
<dbReference type="NCBIfam" id="NF007859">
    <property type="entry name" value="PRK10569.1"/>
    <property type="match status" value="1"/>
</dbReference>
<gene>
    <name evidence="6" type="primary">ssuE</name>
    <name evidence="6" type="ORF">LVJ82_12110</name>
</gene>
<proteinExistence type="inferred from homology"/>
<dbReference type="Pfam" id="PF03358">
    <property type="entry name" value="FMN_red"/>
    <property type="match status" value="1"/>
</dbReference>
<dbReference type="RefSeq" id="WP_058356343.1">
    <property type="nucleotide sequence ID" value="NZ_CABKVG010000009.1"/>
</dbReference>
<dbReference type="SUPFAM" id="SSF52218">
    <property type="entry name" value="Flavoproteins"/>
    <property type="match status" value="1"/>
</dbReference>
<dbReference type="EMBL" id="CP091511">
    <property type="protein sequence ID" value="UOO88227.1"/>
    <property type="molecule type" value="Genomic_DNA"/>
</dbReference>
<protein>
    <submittedName>
        <fullName evidence="6">NADPH-dependent FMN reductase</fullName>
        <ecNumber evidence="6">1.5.1.38</ecNumber>
    </submittedName>
</protein>
<dbReference type="PANTHER" id="PTHR43408:SF1">
    <property type="entry name" value="FMN REDUCTASE (NADPH)"/>
    <property type="match status" value="1"/>
</dbReference>
<dbReference type="InterPro" id="IPR029039">
    <property type="entry name" value="Flavoprotein-like_sf"/>
</dbReference>
<dbReference type="Proteomes" id="UP000832011">
    <property type="component" value="Chromosome"/>
</dbReference>
<evidence type="ECO:0000313" key="6">
    <source>
        <dbReference type="EMBL" id="UOO88227.1"/>
    </source>
</evidence>
<evidence type="ECO:0000313" key="7">
    <source>
        <dbReference type="Proteomes" id="UP000832011"/>
    </source>
</evidence>
<keyword evidence="4 6" id="KW-0560">Oxidoreductase</keyword>
<evidence type="ECO:0000256" key="1">
    <source>
        <dbReference type="ARBA" id="ARBA00005990"/>
    </source>
</evidence>
<dbReference type="GO" id="GO:0052873">
    <property type="term" value="F:FMN reductase (NADPH) activity"/>
    <property type="evidence" value="ECO:0007669"/>
    <property type="project" value="UniProtKB-EC"/>
</dbReference>
<dbReference type="NCBIfam" id="TIGR03567">
    <property type="entry name" value="FMN_reduc_SsuE"/>
    <property type="match status" value="1"/>
</dbReference>
<dbReference type="InterPro" id="IPR005025">
    <property type="entry name" value="FMN_Rdtase-like_dom"/>
</dbReference>
<evidence type="ECO:0000256" key="2">
    <source>
        <dbReference type="ARBA" id="ARBA00022630"/>
    </source>
</evidence>
<keyword evidence="2" id="KW-0285">Flavoprotein</keyword>
<dbReference type="Gene3D" id="3.40.50.360">
    <property type="match status" value="1"/>
</dbReference>
<organism evidence="6 7">
    <name type="scientific">Vitreoscilla massiliensis</name>
    <dbReference type="NCBI Taxonomy" id="1689272"/>
    <lineage>
        <taxon>Bacteria</taxon>
        <taxon>Pseudomonadati</taxon>
        <taxon>Pseudomonadota</taxon>
        <taxon>Betaproteobacteria</taxon>
        <taxon>Neisseriales</taxon>
        <taxon>Neisseriaceae</taxon>
        <taxon>Vitreoscilla</taxon>
    </lineage>
</organism>